<dbReference type="AlphaFoldDB" id="A0A0J9XKQ5"/>
<dbReference type="OrthoDB" id="590761at2759"/>
<dbReference type="GO" id="GO:0003743">
    <property type="term" value="F:translation initiation factor activity"/>
    <property type="evidence" value="ECO:0007669"/>
    <property type="project" value="UniProtKB-KW"/>
</dbReference>
<reference evidence="3" key="1">
    <citation type="submission" date="2014-03" db="EMBL/GenBank/DDBJ databases">
        <authorList>
            <person name="Casaregola S."/>
        </authorList>
    </citation>
    <scope>NUCLEOTIDE SEQUENCE [LARGE SCALE GENOMIC DNA]</scope>
    <source>
        <strain evidence="3">CLIB 918</strain>
    </source>
</reference>
<dbReference type="InterPro" id="IPR019770">
    <property type="entry name" value="TIF_eIF_4E_CS"/>
</dbReference>
<keyword evidence="1" id="KW-0694">RNA-binding</keyword>
<evidence type="ECO:0000256" key="2">
    <source>
        <dbReference type="SAM" id="MobiDB-lite"/>
    </source>
</evidence>
<keyword evidence="1" id="KW-0648">Protein biosynthesis</keyword>
<dbReference type="InterPro" id="IPR023398">
    <property type="entry name" value="TIF_eIF4e-like"/>
</dbReference>
<organism evidence="3 4">
    <name type="scientific">Geotrichum candidum</name>
    <name type="common">Oospora lactis</name>
    <name type="synonym">Dipodascus geotrichum</name>
    <dbReference type="NCBI Taxonomy" id="1173061"/>
    <lineage>
        <taxon>Eukaryota</taxon>
        <taxon>Fungi</taxon>
        <taxon>Dikarya</taxon>
        <taxon>Ascomycota</taxon>
        <taxon>Saccharomycotina</taxon>
        <taxon>Dipodascomycetes</taxon>
        <taxon>Dipodascales</taxon>
        <taxon>Dipodascaceae</taxon>
        <taxon>Geotrichum</taxon>
    </lineage>
</organism>
<accession>A0A0J9XKQ5</accession>
<comment type="caution">
    <text evidence="3">The sequence shown here is derived from an EMBL/GenBank/DDBJ whole genome shotgun (WGS) entry which is preliminary data.</text>
</comment>
<feature type="compositionally biased region" description="Low complexity" evidence="2">
    <location>
        <begin position="66"/>
        <end position="75"/>
    </location>
</feature>
<dbReference type="GO" id="GO:0000340">
    <property type="term" value="F:RNA 7-methylguanosine cap binding"/>
    <property type="evidence" value="ECO:0007669"/>
    <property type="project" value="TreeGrafter"/>
</dbReference>
<dbReference type="STRING" id="1173061.A0A0J9XKQ5"/>
<dbReference type="SUPFAM" id="SSF55418">
    <property type="entry name" value="eIF4e-like"/>
    <property type="match status" value="1"/>
</dbReference>
<gene>
    <name evidence="3" type="ORF">BN980_GECA32s00626g</name>
</gene>
<name>A0A0J9XKQ5_GEOCN</name>
<comment type="similarity">
    <text evidence="1">Belongs to the eukaryotic initiation factor 4E family.</text>
</comment>
<dbReference type="PANTHER" id="PTHR11960">
    <property type="entry name" value="EUKARYOTIC TRANSLATION INITIATION FACTOR 4E RELATED"/>
    <property type="match status" value="1"/>
</dbReference>
<dbReference type="Gene3D" id="3.30.760.10">
    <property type="entry name" value="RNA Cap, Translation Initiation Factor Eif4e"/>
    <property type="match status" value="1"/>
</dbReference>
<feature type="compositionally biased region" description="Basic residues" evidence="2">
    <location>
        <begin position="40"/>
        <end position="65"/>
    </location>
</feature>
<dbReference type="Proteomes" id="UP000242525">
    <property type="component" value="Unassembled WGS sequence"/>
</dbReference>
<keyword evidence="4" id="KW-1185">Reference proteome</keyword>
<evidence type="ECO:0000313" key="4">
    <source>
        <dbReference type="Proteomes" id="UP000242525"/>
    </source>
</evidence>
<evidence type="ECO:0000256" key="1">
    <source>
        <dbReference type="RuleBase" id="RU004374"/>
    </source>
</evidence>
<keyword evidence="1 3" id="KW-0396">Initiation factor</keyword>
<dbReference type="GO" id="GO:0016281">
    <property type="term" value="C:eukaryotic translation initiation factor 4F complex"/>
    <property type="evidence" value="ECO:0007669"/>
    <property type="project" value="TreeGrafter"/>
</dbReference>
<dbReference type="InterPro" id="IPR001040">
    <property type="entry name" value="TIF_eIF_4E"/>
</dbReference>
<dbReference type="EMBL" id="CCBN010000028">
    <property type="protein sequence ID" value="CDO57980.1"/>
    <property type="molecule type" value="Genomic_DNA"/>
</dbReference>
<dbReference type="Pfam" id="PF01652">
    <property type="entry name" value="IF4E"/>
    <property type="match status" value="1"/>
</dbReference>
<sequence>MSNSASASSTTTTSSIWSRRTNEKSTFLASTGAKLATPKKTSHNYHNSHHHSNNSNHHHHHHHHNNSNNNNSSNNHHSHSSHHSLTPSPPPPELDPATGRLVVQPNLNPAHNLYTTVPTQAPLHHNYTVWFMHRGPGIKMSNYFLATKQVSTFSTVEEFWLVYSHLKRVDRLPFTSEFQVFRRGVKPMWEDPVNLNGGKWVFRFKRPFKPQSVDAGSGDDEAAAAAAAAAVNPRNQARLYWELLLLNLIGGNLASCAGLDGNEIVGLVMSVRRDEDIFSIWTRTTATAASGGRKIEQVVRDLLNLPADIGFEFKVHTDSIKEGEQKQALYYNNNNNNNPNAVATPTTPSAIGNTIHTDQGGWSALTDVKREAGPGPISATSTGSGIW</sequence>
<dbReference type="PANTHER" id="PTHR11960:SF18">
    <property type="entry name" value="EUKARYOTIC TRANSLATION INITIATION FACTOR 4E HOMOLOGOUS PROTEIN, ISOFORM B"/>
    <property type="match status" value="1"/>
</dbReference>
<dbReference type="PROSITE" id="PS00813">
    <property type="entry name" value="IF4E"/>
    <property type="match status" value="1"/>
</dbReference>
<protein>
    <submittedName>
        <fullName evidence="3">Similar to Saccharomyces cerevisiae YOL139C CDC33 Cytoplasmic mRNA cap binding protein and translation initiation factor eIF4E</fullName>
    </submittedName>
</protein>
<feature type="region of interest" description="Disordered" evidence="2">
    <location>
        <begin position="27"/>
        <end position="100"/>
    </location>
</feature>
<evidence type="ECO:0000313" key="3">
    <source>
        <dbReference type="EMBL" id="CDO57980.1"/>
    </source>
</evidence>
<proteinExistence type="inferred from homology"/>